<sequence length="551" mass="59146">MIDRMSEKNPKNAETSPFKVPFFRTLWVTMLISAFGTNIQGVGAAWLMTELSGSASMVALVQTSMVLPLMLFSLLAGALADGFERRTVMIAAQLSMLVASLGLIACAVLDLLTPSILLAFTFIIGSGMAFNAPASQAAIGEIVPRPALPGAVAYMSMTFNIGRSLGPALGGIIVGALGAVGAFAFNAFTYLPLTAVLLRWKPPETDTSLPRERIFHAMAAGIHYTRMSPDILRVIPRAALFGFGVAAVSGLMPVIAREELGGGPLTYGLLLGAYGIGSVAAGFVVRPLLERLGSEKVVLLASLCAMAGTTTIAFSPYIALSMLALTFVGIGWVLALSSCNTVVQLAAPRWVVARTLSIYQMGAFGAMAIGAATFGTLADHIGVPYALLAAAGVHLASILIGRVLPIVDVERDLDPHDWNEPDLALPIEGRSGPIVISIAYEIDRDDVPRFLALMTERRRVRRRDGAHGWTLMRDLNAPDRWVERYDVATWHDYIRHNKRHTVADTENWSEILALHRGDGRPRVTRLIERQTANLPGARLPSAREMSGIAQP</sequence>
<accession>G6ECG3</accession>
<dbReference type="STRING" id="1088721.JI59_09915"/>
<evidence type="ECO:0000256" key="4">
    <source>
        <dbReference type="ARBA" id="ARBA00022692"/>
    </source>
</evidence>
<dbReference type="Proteomes" id="UP000004030">
    <property type="component" value="Unassembled WGS sequence"/>
</dbReference>
<proteinExistence type="predicted"/>
<feature type="transmembrane region" description="Helical" evidence="7">
    <location>
        <begin position="358"/>
        <end position="377"/>
    </location>
</feature>
<feature type="transmembrane region" description="Helical" evidence="7">
    <location>
        <begin position="234"/>
        <end position="255"/>
    </location>
</feature>
<keyword evidence="3" id="KW-1003">Cell membrane</keyword>
<dbReference type="PANTHER" id="PTHR23513:SF11">
    <property type="entry name" value="STAPHYLOFERRIN A TRANSPORTER"/>
    <property type="match status" value="1"/>
</dbReference>
<feature type="transmembrane region" description="Helical" evidence="7">
    <location>
        <begin position="267"/>
        <end position="285"/>
    </location>
</feature>
<dbReference type="KEGG" id="npn:JI59_09915"/>
<dbReference type="EMBL" id="AGFM01000029">
    <property type="protein sequence ID" value="EHJ60874.1"/>
    <property type="molecule type" value="Genomic_DNA"/>
</dbReference>
<evidence type="ECO:0000256" key="2">
    <source>
        <dbReference type="ARBA" id="ARBA00022448"/>
    </source>
</evidence>
<protein>
    <recommendedName>
        <fullName evidence="8">Major facilitator superfamily (MFS) profile domain-containing protein</fullName>
    </recommendedName>
</protein>
<feature type="domain" description="Major facilitator superfamily (MFS) profile" evidence="8">
    <location>
        <begin position="22"/>
        <end position="409"/>
    </location>
</feature>
<evidence type="ECO:0000256" key="3">
    <source>
        <dbReference type="ARBA" id="ARBA00022475"/>
    </source>
</evidence>
<feature type="transmembrane region" description="Helical" evidence="7">
    <location>
        <begin position="168"/>
        <end position="191"/>
    </location>
</feature>
<dbReference type="InterPro" id="IPR020846">
    <property type="entry name" value="MFS_dom"/>
</dbReference>
<dbReference type="OrthoDB" id="9809918at2"/>
<comment type="caution">
    <text evidence="9">The sequence shown here is derived from an EMBL/GenBank/DDBJ whole genome shotgun (WGS) entry which is preliminary data.</text>
</comment>
<dbReference type="eggNOG" id="COG0477">
    <property type="taxonomic scope" value="Bacteria"/>
</dbReference>
<dbReference type="AlphaFoldDB" id="G6ECG3"/>
<feature type="transmembrane region" description="Helical" evidence="7">
    <location>
        <begin position="324"/>
        <end position="346"/>
    </location>
</feature>
<reference evidence="9 10" key="1">
    <citation type="journal article" date="2012" name="J. Bacteriol.">
        <title>Genome sequence of benzo(a)pyrene-degrading bacterium Novosphingobium pentaromativorans US6-1.</title>
        <authorList>
            <person name="Luo Y.R."/>
            <person name="Kang S.G."/>
            <person name="Kim S.J."/>
            <person name="Kim M.R."/>
            <person name="Li N."/>
            <person name="Lee J.H."/>
            <person name="Kwon K.K."/>
        </authorList>
    </citation>
    <scope>NUCLEOTIDE SEQUENCE [LARGE SCALE GENOMIC DNA]</scope>
    <source>
        <strain evidence="9 10">US6-1</strain>
    </source>
</reference>
<keyword evidence="2" id="KW-0813">Transport</keyword>
<keyword evidence="5 7" id="KW-1133">Transmembrane helix</keyword>
<evidence type="ECO:0000256" key="7">
    <source>
        <dbReference type="SAM" id="Phobius"/>
    </source>
</evidence>
<feature type="transmembrane region" description="Helical" evidence="7">
    <location>
        <begin position="21"/>
        <end position="47"/>
    </location>
</feature>
<dbReference type="PANTHER" id="PTHR23513">
    <property type="entry name" value="INTEGRAL MEMBRANE EFFLUX PROTEIN-RELATED"/>
    <property type="match status" value="1"/>
</dbReference>
<dbReference type="Pfam" id="PF05977">
    <property type="entry name" value="MFS_3"/>
    <property type="match status" value="1"/>
</dbReference>
<organism evidence="9 10">
    <name type="scientific">Novosphingobium pentaromativorans US6-1</name>
    <dbReference type="NCBI Taxonomy" id="1088721"/>
    <lineage>
        <taxon>Bacteria</taxon>
        <taxon>Pseudomonadati</taxon>
        <taxon>Pseudomonadota</taxon>
        <taxon>Alphaproteobacteria</taxon>
        <taxon>Sphingomonadales</taxon>
        <taxon>Sphingomonadaceae</taxon>
        <taxon>Novosphingobium</taxon>
    </lineage>
</organism>
<feature type="transmembrane region" description="Helical" evidence="7">
    <location>
        <begin position="59"/>
        <end position="80"/>
    </location>
</feature>
<evidence type="ECO:0000256" key="6">
    <source>
        <dbReference type="ARBA" id="ARBA00023136"/>
    </source>
</evidence>
<feature type="transmembrane region" description="Helical" evidence="7">
    <location>
        <begin position="297"/>
        <end position="318"/>
    </location>
</feature>
<keyword evidence="4 7" id="KW-0812">Transmembrane</keyword>
<evidence type="ECO:0000259" key="8">
    <source>
        <dbReference type="PROSITE" id="PS50850"/>
    </source>
</evidence>
<keyword evidence="10" id="KW-1185">Reference proteome</keyword>
<dbReference type="CDD" id="cd06173">
    <property type="entry name" value="MFS_MefA_like"/>
    <property type="match status" value="1"/>
</dbReference>
<dbReference type="InterPro" id="IPR010290">
    <property type="entry name" value="TM_effector"/>
</dbReference>
<evidence type="ECO:0000313" key="10">
    <source>
        <dbReference type="Proteomes" id="UP000004030"/>
    </source>
</evidence>
<gene>
    <name evidence="9" type="ORF">NSU_2034</name>
</gene>
<dbReference type="GO" id="GO:0022857">
    <property type="term" value="F:transmembrane transporter activity"/>
    <property type="evidence" value="ECO:0007669"/>
    <property type="project" value="InterPro"/>
</dbReference>
<dbReference type="Gene3D" id="1.20.1250.20">
    <property type="entry name" value="MFS general substrate transporter like domains"/>
    <property type="match status" value="1"/>
</dbReference>
<evidence type="ECO:0000313" key="9">
    <source>
        <dbReference type="EMBL" id="EHJ60874.1"/>
    </source>
</evidence>
<feature type="transmembrane region" description="Helical" evidence="7">
    <location>
        <begin position="383"/>
        <end position="404"/>
    </location>
</feature>
<keyword evidence="6 7" id="KW-0472">Membrane</keyword>
<name>G6ECG3_9SPHN</name>
<dbReference type="GO" id="GO:0005886">
    <property type="term" value="C:plasma membrane"/>
    <property type="evidence" value="ECO:0007669"/>
    <property type="project" value="UniProtKB-SubCell"/>
</dbReference>
<evidence type="ECO:0000256" key="5">
    <source>
        <dbReference type="ARBA" id="ARBA00022989"/>
    </source>
</evidence>
<evidence type="ECO:0000256" key="1">
    <source>
        <dbReference type="ARBA" id="ARBA00004651"/>
    </source>
</evidence>
<dbReference type="InterPro" id="IPR036259">
    <property type="entry name" value="MFS_trans_sf"/>
</dbReference>
<feature type="transmembrane region" description="Helical" evidence="7">
    <location>
        <begin position="111"/>
        <end position="130"/>
    </location>
</feature>
<dbReference type="PROSITE" id="PS50850">
    <property type="entry name" value="MFS"/>
    <property type="match status" value="1"/>
</dbReference>
<dbReference type="SUPFAM" id="SSF103473">
    <property type="entry name" value="MFS general substrate transporter"/>
    <property type="match status" value="1"/>
</dbReference>
<dbReference type="PATRIC" id="fig|1088721.3.peg.2013"/>
<comment type="subcellular location">
    <subcellularLocation>
        <location evidence="1">Cell membrane</location>
        <topology evidence="1">Multi-pass membrane protein</topology>
    </subcellularLocation>
</comment>